<keyword evidence="2 8" id="KW-1003">Cell membrane</keyword>
<organism evidence="10">
    <name type="scientific">Culicoides sonorensis</name>
    <name type="common">Biting midge</name>
    <dbReference type="NCBI Taxonomy" id="179676"/>
    <lineage>
        <taxon>Eukaryota</taxon>
        <taxon>Metazoa</taxon>
        <taxon>Ecdysozoa</taxon>
        <taxon>Arthropoda</taxon>
        <taxon>Hexapoda</taxon>
        <taxon>Insecta</taxon>
        <taxon>Pterygota</taxon>
        <taxon>Neoptera</taxon>
        <taxon>Endopterygota</taxon>
        <taxon>Diptera</taxon>
        <taxon>Nematocera</taxon>
        <taxon>Chironomoidea</taxon>
        <taxon>Ceratopogonidae</taxon>
        <taxon>Ceratopogoninae</taxon>
        <taxon>Culicoides</taxon>
        <taxon>Monoculicoides</taxon>
    </lineage>
</organism>
<evidence type="ECO:0000256" key="9">
    <source>
        <dbReference type="SAM" id="SignalP"/>
    </source>
</evidence>
<feature type="transmembrane region" description="Helical" evidence="8">
    <location>
        <begin position="32"/>
        <end position="53"/>
    </location>
</feature>
<evidence type="ECO:0000256" key="3">
    <source>
        <dbReference type="ARBA" id="ARBA00022692"/>
    </source>
</evidence>
<comment type="function">
    <text evidence="8">Gustatory receptor which mediates acceptance or avoidance behavior, depending on its substrates.</text>
</comment>
<name>A0A336L1N9_CULSO</name>
<dbReference type="GO" id="GO:0007165">
    <property type="term" value="P:signal transduction"/>
    <property type="evidence" value="ECO:0007669"/>
    <property type="project" value="UniProtKB-KW"/>
</dbReference>
<feature type="transmembrane region" description="Helical" evidence="8">
    <location>
        <begin position="346"/>
        <end position="367"/>
    </location>
</feature>
<keyword evidence="7 8" id="KW-0807">Transducer</keyword>
<reference evidence="11" key="2">
    <citation type="submission" date="2018-07" db="EMBL/GenBank/DDBJ databases">
        <authorList>
            <person name="Quirk P.G."/>
            <person name="Krulwich T.A."/>
        </authorList>
    </citation>
    <scope>NUCLEOTIDE SEQUENCE</scope>
</reference>
<dbReference type="Pfam" id="PF08395">
    <property type="entry name" value="7tm_7"/>
    <property type="match status" value="1"/>
</dbReference>
<dbReference type="GO" id="GO:0007635">
    <property type="term" value="P:chemosensory behavior"/>
    <property type="evidence" value="ECO:0007669"/>
    <property type="project" value="TreeGrafter"/>
</dbReference>
<comment type="similarity">
    <text evidence="8">Belongs to the insect chemoreceptor superfamily. Gustatory receptor (GR) family.</text>
</comment>
<dbReference type="GO" id="GO:0005886">
    <property type="term" value="C:plasma membrane"/>
    <property type="evidence" value="ECO:0007669"/>
    <property type="project" value="UniProtKB-SubCell"/>
</dbReference>
<dbReference type="GO" id="GO:0043025">
    <property type="term" value="C:neuronal cell body"/>
    <property type="evidence" value="ECO:0007669"/>
    <property type="project" value="TreeGrafter"/>
</dbReference>
<evidence type="ECO:0000256" key="6">
    <source>
        <dbReference type="ARBA" id="ARBA00023170"/>
    </source>
</evidence>
<dbReference type="GO" id="GO:0050909">
    <property type="term" value="P:sensory perception of taste"/>
    <property type="evidence" value="ECO:0007669"/>
    <property type="project" value="InterPro"/>
</dbReference>
<dbReference type="GO" id="GO:0008049">
    <property type="term" value="P:male courtship behavior"/>
    <property type="evidence" value="ECO:0007669"/>
    <property type="project" value="TreeGrafter"/>
</dbReference>
<keyword evidence="5 8" id="KW-0472">Membrane</keyword>
<comment type="caution">
    <text evidence="8">Lacks conserved residue(s) required for the propagation of feature annotation.</text>
</comment>
<dbReference type="PANTHER" id="PTHR21143:SF133">
    <property type="entry name" value="GUSTATORY AND PHEROMONE RECEPTOR 32A-RELATED"/>
    <property type="match status" value="1"/>
</dbReference>
<evidence type="ECO:0000313" key="10">
    <source>
        <dbReference type="EMBL" id="SSX10817.1"/>
    </source>
</evidence>
<proteinExistence type="inferred from homology"/>
<dbReference type="GO" id="GO:0030424">
    <property type="term" value="C:axon"/>
    <property type="evidence" value="ECO:0007669"/>
    <property type="project" value="TreeGrafter"/>
</dbReference>
<feature type="transmembrane region" description="Helical" evidence="8">
    <location>
        <begin position="269"/>
        <end position="289"/>
    </location>
</feature>
<accession>A0A336L1N9</accession>
<dbReference type="PANTHER" id="PTHR21143">
    <property type="entry name" value="INVERTEBRATE GUSTATORY RECEPTOR"/>
    <property type="match status" value="1"/>
</dbReference>
<keyword evidence="9" id="KW-0732">Signal</keyword>
<evidence type="ECO:0000313" key="11">
    <source>
        <dbReference type="EMBL" id="SSX30498.1"/>
    </source>
</evidence>
<evidence type="ECO:0000256" key="5">
    <source>
        <dbReference type="ARBA" id="ARBA00023136"/>
    </source>
</evidence>
<comment type="subcellular location">
    <subcellularLocation>
        <location evidence="1 8">Cell membrane</location>
        <topology evidence="1 8">Multi-pass membrane protein</topology>
    </subcellularLocation>
</comment>
<feature type="transmembrane region" description="Helical" evidence="8">
    <location>
        <begin position="238"/>
        <end position="263"/>
    </location>
</feature>
<evidence type="ECO:0000256" key="2">
    <source>
        <dbReference type="ARBA" id="ARBA00022475"/>
    </source>
</evidence>
<feature type="chain" id="PRO_5033778225" description="Gustatory receptor" evidence="9">
    <location>
        <begin position="23"/>
        <end position="390"/>
    </location>
</feature>
<dbReference type="EMBL" id="UFQS01001425">
    <property type="protein sequence ID" value="SSX10817.1"/>
    <property type="molecule type" value="Genomic_DNA"/>
</dbReference>
<dbReference type="GO" id="GO:0030425">
    <property type="term" value="C:dendrite"/>
    <property type="evidence" value="ECO:0007669"/>
    <property type="project" value="TreeGrafter"/>
</dbReference>
<feature type="transmembrane region" description="Helical" evidence="8">
    <location>
        <begin position="127"/>
        <end position="145"/>
    </location>
</feature>
<evidence type="ECO:0000256" key="4">
    <source>
        <dbReference type="ARBA" id="ARBA00022989"/>
    </source>
</evidence>
<dbReference type="InterPro" id="IPR013604">
    <property type="entry name" value="7TM_chemorcpt"/>
</dbReference>
<dbReference type="EMBL" id="UFQT01001425">
    <property type="protein sequence ID" value="SSX30498.1"/>
    <property type="molecule type" value="Genomic_DNA"/>
</dbReference>
<evidence type="ECO:0000256" key="7">
    <source>
        <dbReference type="ARBA" id="ARBA00023224"/>
    </source>
</evidence>
<gene>
    <name evidence="10" type="primary">CSON002560</name>
</gene>
<protein>
    <recommendedName>
        <fullName evidence="8">Gustatory receptor</fullName>
    </recommendedName>
</protein>
<keyword evidence="6 8" id="KW-0675">Receptor</keyword>
<dbReference type="AlphaFoldDB" id="A0A336L1N9"/>
<reference evidence="10" key="1">
    <citation type="submission" date="2018-04" db="EMBL/GenBank/DDBJ databases">
        <authorList>
            <person name="Go L.Y."/>
            <person name="Mitchell J.A."/>
        </authorList>
    </citation>
    <scope>NUCLEOTIDE SEQUENCE</scope>
    <source>
        <tissue evidence="10">Whole organism</tissue>
    </source>
</reference>
<evidence type="ECO:0000256" key="8">
    <source>
        <dbReference type="RuleBase" id="RU363108"/>
    </source>
</evidence>
<feature type="signal peptide" evidence="9">
    <location>
        <begin position="1"/>
        <end position="22"/>
    </location>
</feature>
<sequence>MFFKKFQIIFQLLGMCPTKISSHNVESTQTYLLSISSLTQIVILSLLCVVTSWNQRNFAKESPVNEITSVLKEILVFVVHFTILVHSLACRYHFFNFWNEIENLRDFTVKNNFDPVKHVNWKTKSLFFIYLLLPITLNTVVAHSFRNDPDLFYHWLCMFASMLISAFRHLQFVIYLETIHIFLGMVTDEMKKVVEKCQYNRVVHEGAMTDNEELTHKMYQIRKVYQRLWYCHRIVNKIFGFSFMVNISYMFIETICDLYWIYVSIYNNTFMYVDDLLISIMTSIFYPYLSIKSAYKCLEKHKELKFMVNNVKRETSQELNTELNTMALKMFQPTTFSADGYFDIDFTLMLEILAGLLTHLIIIIQFMPATNTGDSGAQWNQWGGKKEEKS</sequence>
<dbReference type="VEuPathDB" id="VectorBase:CSON002560"/>
<keyword evidence="3 8" id="KW-0812">Transmembrane</keyword>
<keyword evidence="4 8" id="KW-1133">Transmembrane helix</keyword>
<dbReference type="OMA" id="HVAHAIN"/>
<evidence type="ECO:0000256" key="1">
    <source>
        <dbReference type="ARBA" id="ARBA00004651"/>
    </source>
</evidence>